<evidence type="ECO:0000256" key="1">
    <source>
        <dbReference type="SAM" id="MobiDB-lite"/>
    </source>
</evidence>
<gene>
    <name evidence="2" type="ORF">BWK73_06235</name>
</gene>
<evidence type="ECO:0000313" key="2">
    <source>
        <dbReference type="EMBL" id="OQX15616.1"/>
    </source>
</evidence>
<dbReference type="EMBL" id="MTEJ01000012">
    <property type="protein sequence ID" value="OQX15616.1"/>
    <property type="molecule type" value="Genomic_DNA"/>
</dbReference>
<dbReference type="InterPro" id="IPR011990">
    <property type="entry name" value="TPR-like_helical_dom_sf"/>
</dbReference>
<sequence>MHIFGWLMKHPILLAWLLAIVAILLNFSMGTKSGEDGNEVAMTHESPAAEHQAAAPTPAPVVEEKPVQAAAPTPAPVVEEKPVQVAAPTQEPAPAPVVEEKPVQAAAPTPAPAPVVEEKPVQAAAPTPAPAPVVEEKPVQAAAPAPVVEEKPVQAAAPTPAPASNPADLLRAAREAYWANELDKAVGLYNDLLKQVPDSLEYKGELANVYWKQGNAQQAATLFADVAPKLAAQGRVTEALNMKLYVDMVNPELAKQIDAALKK</sequence>
<organism evidence="2 3">
    <name type="scientific">Thiothrix lacustris</name>
    <dbReference type="NCBI Taxonomy" id="525917"/>
    <lineage>
        <taxon>Bacteria</taxon>
        <taxon>Pseudomonadati</taxon>
        <taxon>Pseudomonadota</taxon>
        <taxon>Gammaproteobacteria</taxon>
        <taxon>Thiotrichales</taxon>
        <taxon>Thiotrichaceae</taxon>
        <taxon>Thiothrix</taxon>
    </lineage>
</organism>
<feature type="region of interest" description="Disordered" evidence="1">
    <location>
        <begin position="99"/>
        <end position="131"/>
    </location>
</feature>
<evidence type="ECO:0000313" key="3">
    <source>
        <dbReference type="Proteomes" id="UP000192491"/>
    </source>
</evidence>
<comment type="caution">
    <text evidence="2">The sequence shown here is derived from an EMBL/GenBank/DDBJ whole genome shotgun (WGS) entry which is preliminary data.</text>
</comment>
<accession>A0A1Y1QXK0</accession>
<feature type="region of interest" description="Disordered" evidence="1">
    <location>
        <begin position="44"/>
        <end position="74"/>
    </location>
</feature>
<reference evidence="2 3" key="1">
    <citation type="submission" date="2017-01" db="EMBL/GenBank/DDBJ databases">
        <title>Novel large sulfur bacteria in the metagenomes of groundwater-fed chemosynthetic microbial mats in the Lake Huron basin.</title>
        <authorList>
            <person name="Sharrar A.M."/>
            <person name="Flood B.E."/>
            <person name="Bailey J.V."/>
            <person name="Jones D.S."/>
            <person name="Biddanda B."/>
            <person name="Ruberg S.A."/>
            <person name="Marcus D.N."/>
            <person name="Dick G.J."/>
        </authorList>
    </citation>
    <scope>NUCLEOTIDE SEQUENCE [LARGE SCALE GENOMIC DNA]</scope>
    <source>
        <strain evidence="2">A8</strain>
    </source>
</reference>
<dbReference type="Proteomes" id="UP000192491">
    <property type="component" value="Unassembled WGS sequence"/>
</dbReference>
<dbReference type="AlphaFoldDB" id="A0A1Y1QXK0"/>
<dbReference type="Gene3D" id="1.25.40.10">
    <property type="entry name" value="Tetratricopeptide repeat domain"/>
    <property type="match status" value="1"/>
</dbReference>
<evidence type="ECO:0008006" key="4">
    <source>
        <dbReference type="Google" id="ProtNLM"/>
    </source>
</evidence>
<proteinExistence type="predicted"/>
<name>A0A1Y1QXK0_9GAMM</name>
<dbReference type="SUPFAM" id="SSF48452">
    <property type="entry name" value="TPR-like"/>
    <property type="match status" value="1"/>
</dbReference>
<protein>
    <recommendedName>
        <fullName evidence="4">Tetratricopeptide repeat protein</fullName>
    </recommendedName>
</protein>